<protein>
    <submittedName>
        <fullName evidence="1">Uncharacterized protein</fullName>
    </submittedName>
</protein>
<reference evidence="1 2" key="1">
    <citation type="submission" date="2017-10" db="EMBL/GenBank/DDBJ databases">
        <authorList>
            <person name="Regsiter A."/>
            <person name="William W."/>
        </authorList>
    </citation>
    <scope>NUCLEOTIDE SEQUENCE [LARGE SCALE GENOMIC DNA]</scope>
    <source>
        <strain evidence="1 2">CFBP6991</strain>
    </source>
</reference>
<dbReference type="Proteomes" id="UP000234345">
    <property type="component" value="Unassembled WGS sequence"/>
</dbReference>
<dbReference type="AlphaFoldDB" id="A0A7Z7IWK7"/>
<dbReference type="EMBL" id="OCZC01000046">
    <property type="protein sequence ID" value="SOO22937.1"/>
    <property type="molecule type" value="Genomic_DNA"/>
</dbReference>
<name>A0A7Z7IWK7_XANCH</name>
<evidence type="ECO:0000313" key="2">
    <source>
        <dbReference type="Proteomes" id="UP000234345"/>
    </source>
</evidence>
<accession>A0A7Z7IWK7</accession>
<gene>
    <name evidence="1" type="ORF">XFF6991_180045</name>
</gene>
<evidence type="ECO:0000313" key="1">
    <source>
        <dbReference type="EMBL" id="SOO22937.1"/>
    </source>
</evidence>
<comment type="caution">
    <text evidence="1">The sequence shown here is derived from an EMBL/GenBank/DDBJ whole genome shotgun (WGS) entry which is preliminary data.</text>
</comment>
<sequence>MVGKMAQVLALFVLSLLKPTTCILWAVLIETSKVLLAVQIFLSEIFSARNVSGAFPQ</sequence>
<proteinExistence type="predicted"/>
<organism evidence="1 2">
    <name type="scientific">Xanthomonas campestris pv. phaseoli</name>
    <dbReference type="NCBI Taxonomy" id="317013"/>
    <lineage>
        <taxon>Bacteria</taxon>
        <taxon>Pseudomonadati</taxon>
        <taxon>Pseudomonadota</taxon>
        <taxon>Gammaproteobacteria</taxon>
        <taxon>Lysobacterales</taxon>
        <taxon>Lysobacteraceae</taxon>
        <taxon>Xanthomonas</taxon>
    </lineage>
</organism>